<organism evidence="3 4">
    <name type="scientific">Virgisporangium ochraceum</name>
    <dbReference type="NCBI Taxonomy" id="65505"/>
    <lineage>
        <taxon>Bacteria</taxon>
        <taxon>Bacillati</taxon>
        <taxon>Actinomycetota</taxon>
        <taxon>Actinomycetes</taxon>
        <taxon>Micromonosporales</taxon>
        <taxon>Micromonosporaceae</taxon>
        <taxon>Virgisporangium</taxon>
    </lineage>
</organism>
<reference evidence="3" key="1">
    <citation type="submission" date="2021-01" db="EMBL/GenBank/DDBJ databases">
        <title>Whole genome shotgun sequence of Virgisporangium ochraceum NBRC 16418.</title>
        <authorList>
            <person name="Komaki H."/>
            <person name="Tamura T."/>
        </authorList>
    </citation>
    <scope>NUCLEOTIDE SEQUENCE</scope>
    <source>
        <strain evidence="3">NBRC 16418</strain>
    </source>
</reference>
<sequence>MKLFRTLLSTVLGLASGLLGTVVSAADPAVGAVTHTYDGRAAARYALLRAGTDDGTPFVSRALEAGGWNRRGGRDPDAPLAWTPDLAGPHGPSATWSRADRLLRFAVDHTDRAVAAAPATAADDWATVWPLAAGDLVFVDRQSDGVVDDALLVVGRDTLLDFTEPTVSARSPSRRTMPMSTWIKRAALRFPAMTLHPVVPLPSYVDP</sequence>
<dbReference type="Pfam" id="PF12671">
    <property type="entry name" value="Amidase_6"/>
    <property type="match status" value="1"/>
</dbReference>
<dbReference type="InterPro" id="IPR024301">
    <property type="entry name" value="Amidase_6"/>
</dbReference>
<feature type="signal peptide" evidence="1">
    <location>
        <begin position="1"/>
        <end position="25"/>
    </location>
</feature>
<name>A0A8J4EG77_9ACTN</name>
<dbReference type="EMBL" id="BOPH01000120">
    <property type="protein sequence ID" value="GIJ73614.1"/>
    <property type="molecule type" value="Genomic_DNA"/>
</dbReference>
<evidence type="ECO:0000313" key="3">
    <source>
        <dbReference type="EMBL" id="GIJ73614.1"/>
    </source>
</evidence>
<accession>A0A8J4EG77</accession>
<keyword evidence="4" id="KW-1185">Reference proteome</keyword>
<feature type="chain" id="PRO_5035182908" description="Putative amidase domain-containing protein" evidence="1">
    <location>
        <begin position="26"/>
        <end position="207"/>
    </location>
</feature>
<feature type="domain" description="Putative amidase" evidence="2">
    <location>
        <begin position="35"/>
        <end position="180"/>
    </location>
</feature>
<proteinExistence type="predicted"/>
<dbReference type="RefSeq" id="WP_203933434.1">
    <property type="nucleotide sequence ID" value="NZ_BOPH01000120.1"/>
</dbReference>
<evidence type="ECO:0000313" key="4">
    <source>
        <dbReference type="Proteomes" id="UP000635606"/>
    </source>
</evidence>
<protein>
    <recommendedName>
        <fullName evidence="2">Putative amidase domain-containing protein</fullName>
    </recommendedName>
</protein>
<dbReference type="Proteomes" id="UP000635606">
    <property type="component" value="Unassembled WGS sequence"/>
</dbReference>
<evidence type="ECO:0000256" key="1">
    <source>
        <dbReference type="SAM" id="SignalP"/>
    </source>
</evidence>
<keyword evidence="1" id="KW-0732">Signal</keyword>
<gene>
    <name evidence="3" type="ORF">Voc01_085310</name>
</gene>
<evidence type="ECO:0000259" key="2">
    <source>
        <dbReference type="Pfam" id="PF12671"/>
    </source>
</evidence>
<dbReference type="AlphaFoldDB" id="A0A8J4EG77"/>
<comment type="caution">
    <text evidence="3">The sequence shown here is derived from an EMBL/GenBank/DDBJ whole genome shotgun (WGS) entry which is preliminary data.</text>
</comment>